<evidence type="ECO:0000256" key="5">
    <source>
        <dbReference type="ARBA" id="ARBA00022490"/>
    </source>
</evidence>
<feature type="binding site" evidence="14">
    <location>
        <position position="142"/>
    </location>
    <ligand>
        <name>L-threonine</name>
        <dbReference type="ChEBI" id="CHEBI:57926"/>
    </ligand>
</feature>
<protein>
    <recommendedName>
        <fullName evidence="4 13">Threonylcarbamoyl-AMP synthase</fullName>
        <shortName evidence="13">TC-AMP synthase</shortName>
        <ecNumber evidence="3 13">2.7.7.87</ecNumber>
    </recommendedName>
    <alternativeName>
        <fullName evidence="11 13">L-threonylcarbamoyladenylate synthase</fullName>
    </alternativeName>
</protein>
<dbReference type="OrthoDB" id="412787at2759"/>
<dbReference type="Proteomes" id="UP000601710">
    <property type="component" value="Chromosome 28"/>
</dbReference>
<dbReference type="RefSeq" id="XP_003862320.1">
    <property type="nucleotide sequence ID" value="XM_003862272.1"/>
</dbReference>
<dbReference type="VEuPathDB" id="TriTrypDB:LdBPK_282210.1"/>
<dbReference type="InterPro" id="IPR005145">
    <property type="entry name" value="Sua5_C"/>
</dbReference>
<dbReference type="Proteomes" id="UP000008980">
    <property type="component" value="Chromosome 28"/>
</dbReference>
<evidence type="ECO:0000256" key="11">
    <source>
        <dbReference type="ARBA" id="ARBA00029774"/>
    </source>
</evidence>
<sequence length="386" mass="41167">MAQIIGTSPEDLRRAADALVQGKLVAIPTETVYGLGGNALIGSAVKSIYAVKGRPPTDPLICHVYTLDGARKLWDLKWDEGAVELACTIGAALWPGPLTIVCKASPTLPDCVTGGSGYVGARIPNNPITLKLLEMADVPVAAPSANTFGHVSPTTAQHVYDDLAARDPELLIIDGGQSAIGIESTVAKVEANDLVVVLRRGCITVSMIHRAIADRYPQTRVEIRDTRIMCDPAKAPMVSPGQLLTHYSPHVPSSLLTPGSLAALTASADVPVYVHRGKDVVPLCETVVLDFNGYLSRFRDTCLFYHDMSPDGNPEEGCYAVFDALRATETIKGAKGLVFPLISEWPHDKAKEDLLTAMEDRLFRAASGVTAVLINEAAPASARHTD</sequence>
<dbReference type="SUPFAM" id="SSF55821">
    <property type="entry name" value="YrdC/RibB"/>
    <property type="match status" value="1"/>
</dbReference>
<evidence type="ECO:0000256" key="6">
    <source>
        <dbReference type="ARBA" id="ARBA00022679"/>
    </source>
</evidence>
<keyword evidence="9 13" id="KW-0547">Nucleotide-binding</keyword>
<dbReference type="GO" id="GO:0008033">
    <property type="term" value="P:tRNA processing"/>
    <property type="evidence" value="ECO:0007669"/>
    <property type="project" value="UniProtKB-KW"/>
</dbReference>
<evidence type="ECO:0000256" key="12">
    <source>
        <dbReference type="ARBA" id="ARBA00048366"/>
    </source>
</evidence>
<reference evidence="18 21" key="1">
    <citation type="journal article" date="2011" name="Genome Res.">
        <title>Whole genome sequencing of multiple Leishmania donovani clinical isolates provides insights into population structure and mechanisms of drug resistance.</title>
        <authorList>
            <person name="Downing T."/>
            <person name="Imamura H."/>
            <person name="Decuypere S."/>
            <person name="Clark T.G."/>
            <person name="Coombs G.H."/>
            <person name="Cotton J.A."/>
            <person name="Hilley J.D."/>
            <person name="de Doncker S."/>
            <person name="Maes I."/>
            <person name="Mottram J.C."/>
            <person name="Quail M.A."/>
            <person name="Rijal S."/>
            <person name="Sanders M."/>
            <person name="Schonian G."/>
            <person name="Stark O."/>
            <person name="Sundar S."/>
            <person name="Vanaerschot M."/>
            <person name="Hertz-Fowler C."/>
            <person name="Dujardin J.C."/>
            <person name="Berriman M."/>
        </authorList>
    </citation>
    <scope>NUCLEOTIDE SEQUENCE [LARGE SCALE GENOMIC DNA]</scope>
    <source>
        <strain evidence="18 21">BPK282A1</strain>
    </source>
</reference>
<dbReference type="VEuPathDB" id="TriTrypDB:LdCL_280027200"/>
<name>A0A3S5H7J7_LEIDO</name>
<dbReference type="PANTHER" id="PTHR17490:SF16">
    <property type="entry name" value="THREONYLCARBAMOYL-AMP SYNTHASE"/>
    <property type="match status" value="1"/>
</dbReference>
<evidence type="ECO:0000313" key="19">
    <source>
        <dbReference type="EMBL" id="TPP40420.1"/>
    </source>
</evidence>
<reference evidence="16 22" key="4">
    <citation type="journal article" date="2018" name="Sci. Rep.">
        <title>A complete Leishmania donovani reference genome identifies novel genetic variations associated with virulence.</title>
        <authorList>
            <person name="Lypaczewski P."/>
            <person name="Hoshizaki J."/>
            <person name="Zhang W.-W."/>
            <person name="McCall L.-I."/>
            <person name="Torcivia-Rodriguez J."/>
            <person name="Simonyan V."/>
            <person name="Kaur A."/>
            <person name="Dewar K."/>
            <person name="Matlashewski G."/>
        </authorList>
    </citation>
    <scope>NUCLEOTIDE SEQUENCE [LARGE SCALE GENOMIC DNA]</scope>
    <source>
        <strain evidence="16 22">LdCL</strain>
    </source>
</reference>
<evidence type="ECO:0000256" key="9">
    <source>
        <dbReference type="ARBA" id="ARBA00022741"/>
    </source>
</evidence>
<evidence type="ECO:0000313" key="24">
    <source>
        <dbReference type="Proteomes" id="UP000318821"/>
    </source>
</evidence>
<dbReference type="NCBIfam" id="TIGR00057">
    <property type="entry name" value="L-threonylcarbamoyladenylate synthase"/>
    <property type="match status" value="1"/>
</dbReference>
<dbReference type="InterPro" id="IPR050156">
    <property type="entry name" value="TC-AMP_synthase_SUA5"/>
</dbReference>
<keyword evidence="6 13" id="KW-0808">Transferase</keyword>
<evidence type="ECO:0000313" key="23">
    <source>
        <dbReference type="Proteomes" id="UP000318447"/>
    </source>
</evidence>
<feature type="binding site" evidence="14">
    <location>
        <position position="247"/>
    </location>
    <ligand>
        <name>ATP</name>
        <dbReference type="ChEBI" id="CHEBI:30616"/>
    </ligand>
</feature>
<evidence type="ECO:0000256" key="8">
    <source>
        <dbReference type="ARBA" id="ARBA00022695"/>
    </source>
</evidence>
<feature type="binding site" evidence="14">
    <location>
        <position position="122"/>
    </location>
    <ligand>
        <name>L-threonine</name>
        <dbReference type="ChEBI" id="CHEBI:57926"/>
    </ligand>
</feature>
<keyword evidence="8 13" id="KW-0548">Nucleotidyltransferase</keyword>
<dbReference type="InterPro" id="IPR038385">
    <property type="entry name" value="Sua5/YwlC_C"/>
</dbReference>
<evidence type="ECO:0000256" key="2">
    <source>
        <dbReference type="ARBA" id="ARBA00007663"/>
    </source>
</evidence>
<comment type="subcellular location">
    <subcellularLocation>
        <location evidence="1 13">Cytoplasm</location>
    </subcellularLocation>
</comment>
<keyword evidence="5 13" id="KW-0963">Cytoplasm</keyword>
<dbReference type="Proteomes" id="UP000318821">
    <property type="component" value="Unassembled WGS sequence"/>
</dbReference>
<keyword evidence="22" id="KW-1185">Reference proteome</keyword>
<keyword evidence="10 13" id="KW-0067">ATP-binding</keyword>
<feature type="binding site" evidence="14">
    <location>
        <position position="31"/>
    </location>
    <ligand>
        <name>L-threonine</name>
        <dbReference type="ChEBI" id="CHEBI:57926"/>
    </ligand>
</feature>
<dbReference type="InterPro" id="IPR006070">
    <property type="entry name" value="Sua5-like_dom"/>
</dbReference>
<feature type="binding site" evidence="14">
    <location>
        <position position="63"/>
    </location>
    <ligand>
        <name>ATP</name>
        <dbReference type="ChEBI" id="CHEBI:30616"/>
    </ligand>
</feature>
<dbReference type="PANTHER" id="PTHR17490">
    <property type="entry name" value="SUA5"/>
    <property type="match status" value="1"/>
</dbReference>
<evidence type="ECO:0000313" key="17">
    <source>
        <dbReference type="EMBL" id="CAC5431604.1"/>
    </source>
</evidence>
<feature type="binding site" evidence="14">
    <location>
        <position position="199"/>
    </location>
    <ligand>
        <name>ATP</name>
        <dbReference type="ChEBI" id="CHEBI:30616"/>
    </ligand>
</feature>
<dbReference type="EMBL" id="RHLD01000012">
    <property type="protein sequence ID" value="TPP40420.1"/>
    <property type="molecule type" value="Genomic_DNA"/>
</dbReference>
<evidence type="ECO:0000256" key="1">
    <source>
        <dbReference type="ARBA" id="ARBA00004496"/>
    </source>
</evidence>
<reference evidence="23" key="7">
    <citation type="submission" date="2019-02" db="EMBL/GenBank/DDBJ databases">
        <title>FDA dAtabase for Regulatory Grade micrObial Sequences (FDA-ARGOS): Supporting development and validation of Infectious Disease Dx tests.</title>
        <authorList>
            <person name="Duncan R."/>
            <person name="Fisher C."/>
            <person name="Tallon L."/>
            <person name="Sadzewicz L."/>
            <person name="Sengamalay N."/>
            <person name="Ott S."/>
            <person name="Godinez A."/>
            <person name="Nagaraj S."/>
            <person name="Vavikolanu K."/>
            <person name="Nadendla S."/>
            <person name="Aluvathingal J."/>
            <person name="Sichtig H."/>
        </authorList>
    </citation>
    <scope>NUCLEOTIDE SEQUENCE [LARGE SCALE GENOMIC DNA]</scope>
    <source>
        <strain evidence="23">FDAARGOS_361</strain>
    </source>
</reference>
<evidence type="ECO:0000313" key="20">
    <source>
        <dbReference type="EMBL" id="TPP54351.1"/>
    </source>
</evidence>
<evidence type="ECO:0000256" key="7">
    <source>
        <dbReference type="ARBA" id="ARBA00022694"/>
    </source>
</evidence>
<feature type="domain" description="YrdC-like" evidence="15">
    <location>
        <begin position="9"/>
        <end position="203"/>
    </location>
</feature>
<dbReference type="Proteomes" id="UP000318447">
    <property type="component" value="Unassembled WGS sequence"/>
</dbReference>
<feature type="binding site" evidence="14">
    <location>
        <position position="184"/>
    </location>
    <ligand>
        <name>L-threonine</name>
        <dbReference type="ChEBI" id="CHEBI:57926"/>
    </ligand>
</feature>
<dbReference type="EMBL" id="RHLC01000012">
    <property type="protein sequence ID" value="TPP54351.1"/>
    <property type="molecule type" value="Genomic_DNA"/>
</dbReference>
<accession>E9BJU2</accession>
<evidence type="ECO:0000313" key="21">
    <source>
        <dbReference type="Proteomes" id="UP000008980"/>
    </source>
</evidence>
<evidence type="ECO:0000256" key="14">
    <source>
        <dbReference type="PIRSR" id="PIRSR004930-1"/>
    </source>
</evidence>
<feature type="binding site" evidence="14">
    <location>
        <position position="152"/>
    </location>
    <ligand>
        <name>ATP</name>
        <dbReference type="ChEBI" id="CHEBI:30616"/>
    </ligand>
</feature>
<dbReference type="EMBL" id="CP029527">
    <property type="protein sequence ID" value="AYU80376.1"/>
    <property type="molecule type" value="Genomic_DNA"/>
</dbReference>
<dbReference type="GO" id="GO:0005524">
    <property type="term" value="F:ATP binding"/>
    <property type="evidence" value="ECO:0007669"/>
    <property type="project" value="UniProtKB-UniRule"/>
</dbReference>
<dbReference type="GO" id="GO:0003725">
    <property type="term" value="F:double-stranded RNA binding"/>
    <property type="evidence" value="ECO:0007669"/>
    <property type="project" value="UniProtKB-UniRule"/>
</dbReference>
<evidence type="ECO:0000256" key="4">
    <source>
        <dbReference type="ARBA" id="ARBA00015492"/>
    </source>
</evidence>
<dbReference type="GeneID" id="13387056"/>
<evidence type="ECO:0000313" key="16">
    <source>
        <dbReference type="EMBL" id="AYU80376.1"/>
    </source>
</evidence>
<comment type="function">
    <text evidence="13">Required for the formation of a threonylcarbamoyl group on adenosine at position 37 (t(6)A37) in tRNAs that read codons beginning with adenine.</text>
</comment>
<evidence type="ECO:0000259" key="15">
    <source>
        <dbReference type="PROSITE" id="PS51163"/>
    </source>
</evidence>
<comment type="similarity">
    <text evidence="2 13">Belongs to the SUA5 family.</text>
</comment>
<dbReference type="Pfam" id="PF03481">
    <property type="entry name" value="Sua5_C"/>
    <property type="match status" value="1"/>
</dbReference>
<keyword evidence="7 13" id="KW-0819">tRNA processing</keyword>
<dbReference type="FunFam" id="3.90.870.10:FF:000009">
    <property type="entry name" value="Threonylcarbamoyl-AMP synthase, putative"/>
    <property type="match status" value="1"/>
</dbReference>
<dbReference type="Gene3D" id="3.40.50.11030">
    <property type="entry name" value="Threonylcarbamoyl-AMP synthase, C-terminal domain"/>
    <property type="match status" value="1"/>
</dbReference>
<dbReference type="EMBL" id="LR812648">
    <property type="protein sequence ID" value="CAC5431604.1"/>
    <property type="molecule type" value="Genomic_DNA"/>
</dbReference>
<evidence type="ECO:0000256" key="10">
    <source>
        <dbReference type="ARBA" id="ARBA00022840"/>
    </source>
</evidence>
<dbReference type="VEuPathDB" id="TriTrypDB:LDHU3_28.2990"/>
<accession>A0A3S5H7J7</accession>
<evidence type="ECO:0000256" key="3">
    <source>
        <dbReference type="ARBA" id="ARBA00012584"/>
    </source>
</evidence>
<reference evidence="17" key="8">
    <citation type="submission" date="2020-06" db="EMBL/GenBank/DDBJ databases">
        <authorList>
            <person name="Camacho E."/>
            <person name="Gonzalez-de la Fuente S."/>
            <person name="Rastrojo A."/>
            <person name="Peiro-Pastor R."/>
            <person name="Solana JC."/>
            <person name="Tabera L."/>
            <person name="Gamarro F."/>
            <person name="Carrasco-Ramiro F."/>
            <person name="Requena JM."/>
            <person name="Aguado B."/>
        </authorList>
    </citation>
    <scope>NUCLEOTIDE SEQUENCE</scope>
</reference>
<evidence type="ECO:0000313" key="18">
    <source>
        <dbReference type="EMBL" id="CBZ35626.1"/>
    </source>
</evidence>
<dbReference type="PROSITE" id="PS51163">
    <property type="entry name" value="YRDC"/>
    <property type="match status" value="1"/>
</dbReference>
<dbReference type="EC" id="2.7.7.87" evidence="3 13"/>
<dbReference type="PIRSF" id="PIRSF004930">
    <property type="entry name" value="Tln_factor_SUA5"/>
    <property type="match status" value="1"/>
</dbReference>
<reference evidence="24" key="5">
    <citation type="submission" date="2019-02" db="EMBL/GenBank/DDBJ databases">
        <title>FDA dAtabase for Regulatory Grade micrObial Sequences (FDA-ARGOS): Supporting development and validation of Infectious Disease Dx tests.</title>
        <authorList>
            <person name="Duncan R."/>
            <person name="Fisher C."/>
            <person name="Tallon L."/>
            <person name="Sadzewicz L."/>
            <person name="Sengamalay N."/>
            <person name="Ott S."/>
            <person name="Godinez A."/>
            <person name="Nagaraj S."/>
            <person name="Vavikolanu K."/>
            <person name="Vyas G."/>
            <person name="Nadendla S."/>
            <person name="Aluvathingal J."/>
            <person name="Sichtig H."/>
        </authorList>
    </citation>
    <scope>NUCLEOTIDE SEQUENCE [LARGE SCALE GENOMIC DNA]</scope>
    <source>
        <strain evidence="24">FDAARGOS_360</strain>
    </source>
</reference>
<reference evidence="19" key="6">
    <citation type="submission" date="2019-02" db="EMBL/GenBank/DDBJ databases">
        <title>FDA dAtabase for Regulatory Grade micrObial Sequences (FDA-ARGOS): Supporting development and validation of Infectious Disease Dx tests.</title>
        <authorList>
            <person name="Duncan R."/>
            <person name="Fisher C."/>
            <person name="Tallon L.J."/>
            <person name="Sadzewicz L."/>
            <person name="Sengamalay N."/>
            <person name="Ott S."/>
            <person name="Godinez A."/>
            <person name="Nagaraj S."/>
            <person name="Nadendla S."/>
            <person name="Sichtig H."/>
        </authorList>
    </citation>
    <scope>NUCLEOTIDE SEQUENCE</scope>
    <source>
        <strain evidence="19">FDAARGOS_360</strain>
        <strain evidence="20">FDAARGOS_361</strain>
    </source>
</reference>
<reference evidence="21" key="3">
    <citation type="submission" date="2011-02" db="EMBL/GenBank/DDBJ databases">
        <title>Whole genome sequencing of Leishmania donovani clinical lines reveals dynamic variation related to drug resistance.</title>
        <authorList>
            <person name="Downing T."/>
            <person name="Imamura H."/>
            <person name="Sanders M."/>
            <person name="Decuypere S."/>
            <person name="Hertz-Fowler C."/>
            <person name="Clark T.G."/>
            <person name="Rijal S."/>
            <person name="Sundar S."/>
            <person name="Quail M.A."/>
            <person name="De Doncker S."/>
            <person name="Maes I."/>
            <person name="Vanaerschot M."/>
            <person name="Stark O."/>
            <person name="Schonian G."/>
            <person name="Dujardin J.C."/>
            <person name="Berriman M."/>
        </authorList>
    </citation>
    <scope>NUCLEOTIDE SEQUENCE [LARGE SCALE GENOMIC DNA]</scope>
    <source>
        <strain evidence="21">BPK282A1</strain>
    </source>
</reference>
<evidence type="ECO:0000313" key="22">
    <source>
        <dbReference type="Proteomes" id="UP000274082"/>
    </source>
</evidence>
<dbReference type="GO" id="GO:0061710">
    <property type="term" value="F:L-threonylcarbamoyladenylate synthase"/>
    <property type="evidence" value="ECO:0007669"/>
    <property type="project" value="UniProtKB-EC"/>
</dbReference>
<dbReference type="InterPro" id="IPR010923">
    <property type="entry name" value="T(6)A37_SUA5"/>
</dbReference>
<dbReference type="AlphaFoldDB" id="A0A3S5H7J7"/>
<reference evidence="18" key="2">
    <citation type="submission" date="2011-01" db="EMBL/GenBank/DDBJ databases">
        <authorList>
            <person name="Zhao B.P."/>
            <person name="Ren Z.A."/>
            <person name="Li C.D."/>
        </authorList>
    </citation>
    <scope>NUCLEOTIDE SEQUENCE</scope>
    <source>
        <strain evidence="18">BPK282A1</strain>
    </source>
</reference>
<proteinExistence type="inferred from homology"/>
<feature type="binding site" evidence="14">
    <location>
        <position position="54"/>
    </location>
    <ligand>
        <name>ATP</name>
        <dbReference type="ChEBI" id="CHEBI:30616"/>
    </ligand>
</feature>
<dbReference type="OMA" id="HDMSPDG"/>
<evidence type="ECO:0000256" key="13">
    <source>
        <dbReference type="PIRNR" id="PIRNR004930"/>
    </source>
</evidence>
<dbReference type="GO" id="GO:0000049">
    <property type="term" value="F:tRNA binding"/>
    <property type="evidence" value="ECO:0007669"/>
    <property type="project" value="TreeGrafter"/>
</dbReference>
<comment type="catalytic activity">
    <reaction evidence="12 13">
        <text>L-threonine + hydrogencarbonate + ATP = L-threonylcarbamoyladenylate + diphosphate + H2O</text>
        <dbReference type="Rhea" id="RHEA:36407"/>
        <dbReference type="ChEBI" id="CHEBI:15377"/>
        <dbReference type="ChEBI" id="CHEBI:17544"/>
        <dbReference type="ChEBI" id="CHEBI:30616"/>
        <dbReference type="ChEBI" id="CHEBI:33019"/>
        <dbReference type="ChEBI" id="CHEBI:57926"/>
        <dbReference type="ChEBI" id="CHEBI:73682"/>
        <dbReference type="EC" id="2.7.7.87"/>
    </reaction>
</comment>
<dbReference type="KEGG" id="ldo:LDBPK_282210"/>
<dbReference type="EMBL" id="FR799615">
    <property type="protein sequence ID" value="CBZ35626.1"/>
    <property type="molecule type" value="Genomic_DNA"/>
</dbReference>
<organism evidence="16 22">
    <name type="scientific">Leishmania donovani</name>
    <dbReference type="NCBI Taxonomy" id="5661"/>
    <lineage>
        <taxon>Eukaryota</taxon>
        <taxon>Discoba</taxon>
        <taxon>Euglenozoa</taxon>
        <taxon>Kinetoplastea</taxon>
        <taxon>Metakinetoplastina</taxon>
        <taxon>Trypanosomatida</taxon>
        <taxon>Trypanosomatidae</taxon>
        <taxon>Leishmaniinae</taxon>
        <taxon>Leishmania</taxon>
    </lineage>
</organism>
<dbReference type="Pfam" id="PF01300">
    <property type="entry name" value="Sua5_yciO_yrdC"/>
    <property type="match status" value="1"/>
</dbReference>
<dbReference type="Proteomes" id="UP000274082">
    <property type="component" value="Chromosome 28"/>
</dbReference>
<feature type="binding site" evidence="14">
    <location>
        <position position="144"/>
    </location>
    <ligand>
        <name>ATP</name>
        <dbReference type="ChEBI" id="CHEBI:30616"/>
    </ligand>
</feature>
<dbReference type="GO" id="GO:0006450">
    <property type="term" value="P:regulation of translational fidelity"/>
    <property type="evidence" value="ECO:0007669"/>
    <property type="project" value="TreeGrafter"/>
</dbReference>
<dbReference type="Gene3D" id="3.90.870.10">
    <property type="entry name" value="DHBP synthase"/>
    <property type="match status" value="1"/>
</dbReference>
<gene>
    <name evidence="19" type="ORF">CGC20_13025</name>
    <name evidence="20" type="ORF">CGC21_22550</name>
    <name evidence="18" type="ORF">LDBPK_282210</name>
    <name evidence="16" type="ORF">LdCL_280027200</name>
    <name evidence="17" type="ORF">LDHU3_28.2990</name>
</gene>
<dbReference type="GO" id="GO:0005737">
    <property type="term" value="C:cytoplasm"/>
    <property type="evidence" value="ECO:0007669"/>
    <property type="project" value="UniProtKB-SubCell"/>
</dbReference>
<dbReference type="InterPro" id="IPR017945">
    <property type="entry name" value="DHBP_synth_RibB-like_a/b_dom"/>
</dbReference>